<comment type="caution">
    <text evidence="1">The sequence shown here is derived from an EMBL/GenBank/DDBJ whole genome shotgun (WGS) entry which is preliminary data.</text>
</comment>
<dbReference type="InterPro" id="IPR016888">
    <property type="entry name" value="UCP028498"/>
</dbReference>
<dbReference type="EMBL" id="JAUHPV010000003">
    <property type="protein sequence ID" value="MDN4472418.1"/>
    <property type="molecule type" value="Genomic_DNA"/>
</dbReference>
<evidence type="ECO:0000313" key="1">
    <source>
        <dbReference type="EMBL" id="MDN4472418.1"/>
    </source>
</evidence>
<organism evidence="1 2">
    <name type="scientific">Demequina zhanjiangensis</name>
    <dbReference type="NCBI Taxonomy" id="3051659"/>
    <lineage>
        <taxon>Bacteria</taxon>
        <taxon>Bacillati</taxon>
        <taxon>Actinomycetota</taxon>
        <taxon>Actinomycetes</taxon>
        <taxon>Micrococcales</taxon>
        <taxon>Demequinaceae</taxon>
        <taxon>Demequina</taxon>
    </lineage>
</organism>
<evidence type="ECO:0000313" key="2">
    <source>
        <dbReference type="Proteomes" id="UP001172738"/>
    </source>
</evidence>
<proteinExistence type="predicted"/>
<dbReference type="RefSeq" id="WP_301126978.1">
    <property type="nucleotide sequence ID" value="NZ_JAUHPV010000003.1"/>
</dbReference>
<protein>
    <submittedName>
        <fullName evidence="1">DUF2255 family protein</fullName>
    </submittedName>
</protein>
<reference evidence="1" key="1">
    <citation type="submission" date="2023-06" db="EMBL/GenBank/DDBJ databases">
        <title>SYSU T00b26.</title>
        <authorList>
            <person name="Gao L."/>
            <person name="Fang B.-Z."/>
            <person name="Li W.-J."/>
        </authorList>
    </citation>
    <scope>NUCLEOTIDE SEQUENCE</scope>
    <source>
        <strain evidence="1">SYSU T00b26</strain>
    </source>
</reference>
<dbReference type="Proteomes" id="UP001172738">
    <property type="component" value="Unassembled WGS sequence"/>
</dbReference>
<keyword evidence="2" id="KW-1185">Reference proteome</keyword>
<accession>A0ABT8FZV6</accession>
<gene>
    <name evidence="1" type="ORF">QQX04_05365</name>
</gene>
<name>A0ABT8FZV6_9MICO</name>
<dbReference type="Pfam" id="PF10012">
    <property type="entry name" value="DUF2255"/>
    <property type="match status" value="1"/>
</dbReference>
<sequence length="121" mass="13597">MTEWNPDDLASLASKSEVQVAGRRKDGSPRTLVTIWQVVVDDQVYVRSWHGADGQWYKGVMRHGEGFMSWDGDPAPVTYIPDASRDDEIDAAYVAKYGRNMYSDGMTNAQARATTLRVEPR</sequence>